<proteinExistence type="inferred from homology"/>
<feature type="transmembrane region" description="Helical" evidence="7">
    <location>
        <begin position="44"/>
        <end position="64"/>
    </location>
</feature>
<evidence type="ECO:0000313" key="9">
    <source>
        <dbReference type="Proteomes" id="UP000004750"/>
    </source>
</evidence>
<evidence type="ECO:0000256" key="1">
    <source>
        <dbReference type="ARBA" id="ARBA00004651"/>
    </source>
</evidence>
<evidence type="ECO:0000313" key="8">
    <source>
        <dbReference type="EMBL" id="EHM49561.1"/>
    </source>
</evidence>
<sequence>MHISPQEYLLYLQYLGLAIVLEAVFAAAYLHSTPNAELRLTREGNTACALSFGGALIGFSLPLAASIRQSVQLVDFILWGVVAAVIQIALYHITTPHHQKRQPRTRQ</sequence>
<keyword evidence="3" id="KW-1003">Cell membrane</keyword>
<organism evidence="8 9">
    <name type="scientific">Cardiobacterium valvarum F0432</name>
    <dbReference type="NCBI Taxonomy" id="797473"/>
    <lineage>
        <taxon>Bacteria</taxon>
        <taxon>Pseudomonadati</taxon>
        <taxon>Pseudomonadota</taxon>
        <taxon>Gammaproteobacteria</taxon>
        <taxon>Cardiobacteriales</taxon>
        <taxon>Cardiobacteriaceae</taxon>
        <taxon>Cardiobacterium</taxon>
    </lineage>
</organism>
<comment type="caution">
    <text evidence="8">The sequence shown here is derived from an EMBL/GenBank/DDBJ whole genome shotgun (WGS) entry which is preliminary data.</text>
</comment>
<evidence type="ECO:0000256" key="4">
    <source>
        <dbReference type="ARBA" id="ARBA00022692"/>
    </source>
</evidence>
<dbReference type="InterPro" id="IPR007140">
    <property type="entry name" value="DUF350"/>
</dbReference>
<dbReference type="PANTHER" id="PTHR40043">
    <property type="entry name" value="UPF0719 INNER MEMBRANE PROTEIN YJFL"/>
    <property type="match status" value="1"/>
</dbReference>
<dbReference type="Proteomes" id="UP000004750">
    <property type="component" value="Unassembled WGS sequence"/>
</dbReference>
<keyword evidence="4 7" id="KW-0812">Transmembrane</keyword>
<evidence type="ECO:0000256" key="2">
    <source>
        <dbReference type="ARBA" id="ARBA00005779"/>
    </source>
</evidence>
<evidence type="ECO:0000256" key="5">
    <source>
        <dbReference type="ARBA" id="ARBA00022989"/>
    </source>
</evidence>
<dbReference type="Pfam" id="PF03994">
    <property type="entry name" value="DUF350"/>
    <property type="match status" value="1"/>
</dbReference>
<reference evidence="8 9" key="1">
    <citation type="submission" date="2011-08" db="EMBL/GenBank/DDBJ databases">
        <authorList>
            <person name="Weinstock G."/>
            <person name="Sodergren E."/>
            <person name="Clifton S."/>
            <person name="Fulton L."/>
            <person name="Fulton B."/>
            <person name="Courtney L."/>
            <person name="Fronick C."/>
            <person name="Harrison M."/>
            <person name="Strong C."/>
            <person name="Farmer C."/>
            <person name="Delahaunty K."/>
            <person name="Markovic C."/>
            <person name="Hall O."/>
            <person name="Minx P."/>
            <person name="Tomlinson C."/>
            <person name="Mitreva M."/>
            <person name="Hou S."/>
            <person name="Chen J."/>
            <person name="Wollam A."/>
            <person name="Pepin K.H."/>
            <person name="Johnson M."/>
            <person name="Bhonagiri V."/>
            <person name="Zhang X."/>
            <person name="Suruliraj S."/>
            <person name="Warren W."/>
            <person name="Chinwalla A."/>
            <person name="Mardis E.R."/>
            <person name="Wilson R.K."/>
        </authorList>
    </citation>
    <scope>NUCLEOTIDE SEQUENCE [LARGE SCALE GENOMIC DNA]</scope>
    <source>
        <strain evidence="8 9">F0432</strain>
    </source>
</reference>
<keyword evidence="5 7" id="KW-1133">Transmembrane helix</keyword>
<feature type="transmembrane region" description="Helical" evidence="7">
    <location>
        <begin position="76"/>
        <end position="94"/>
    </location>
</feature>
<protein>
    <submittedName>
        <fullName evidence="8">Uncharacterized protein</fullName>
    </submittedName>
</protein>
<comment type="similarity">
    <text evidence="2">Belongs to the UPF0719 family.</text>
</comment>
<evidence type="ECO:0000256" key="7">
    <source>
        <dbReference type="SAM" id="Phobius"/>
    </source>
</evidence>
<comment type="subcellular location">
    <subcellularLocation>
        <location evidence="1">Cell membrane</location>
        <topology evidence="1">Multi-pass membrane protein</topology>
    </subcellularLocation>
</comment>
<dbReference type="GO" id="GO:0005886">
    <property type="term" value="C:plasma membrane"/>
    <property type="evidence" value="ECO:0007669"/>
    <property type="project" value="UniProtKB-SubCell"/>
</dbReference>
<dbReference type="HOGENOM" id="CLU_2205294_0_0_6"/>
<name>G9ZJT1_9GAMM</name>
<accession>G9ZJT1</accession>
<dbReference type="AlphaFoldDB" id="G9ZJT1"/>
<dbReference type="STRING" id="797473.HMPREF9080_03051"/>
<dbReference type="PANTHER" id="PTHR40043:SF1">
    <property type="entry name" value="UPF0719 INNER MEMBRANE PROTEIN YJFL"/>
    <property type="match status" value="1"/>
</dbReference>
<evidence type="ECO:0000256" key="6">
    <source>
        <dbReference type="ARBA" id="ARBA00023136"/>
    </source>
</evidence>
<gene>
    <name evidence="8" type="ORF">HMPREF9080_03051</name>
</gene>
<evidence type="ECO:0000256" key="3">
    <source>
        <dbReference type="ARBA" id="ARBA00022475"/>
    </source>
</evidence>
<dbReference type="EMBL" id="AGCM01000196">
    <property type="protein sequence ID" value="EHM49561.1"/>
    <property type="molecule type" value="Genomic_DNA"/>
</dbReference>
<keyword evidence="6 7" id="KW-0472">Membrane</keyword>
<feature type="transmembrane region" description="Helical" evidence="7">
    <location>
        <begin position="12"/>
        <end position="32"/>
    </location>
</feature>